<dbReference type="Pfam" id="PF10342">
    <property type="entry name" value="Kre9_KNH"/>
    <property type="match status" value="1"/>
</dbReference>
<dbReference type="EMBL" id="JASEJX010000001">
    <property type="protein sequence ID" value="KAK4522085.1"/>
    <property type="molecule type" value="Genomic_DNA"/>
</dbReference>
<keyword evidence="4" id="KW-1185">Reference proteome</keyword>
<feature type="domain" description="Yeast cell wall synthesis Kre9/Knh1-like N-terminal" evidence="2">
    <location>
        <begin position="4"/>
        <end position="88"/>
    </location>
</feature>
<evidence type="ECO:0000259" key="2">
    <source>
        <dbReference type="Pfam" id="PF10342"/>
    </source>
</evidence>
<accession>A0AAN7DSW6</accession>
<sequence>MNYPEADSVYKIGDTMLIEWYTKESSLMAPPVTEKYATIVLAYGQRDNLTIDRIMTTKSDLSLGFYQWIIPTTVESRTDYVIEVGTDASNIAFAGYITINRRSLVVAATTTTTAASSVATHKALGLS</sequence>
<name>A0AAN7DSW6_9FUNG</name>
<organism evidence="3 4">
    <name type="scientific">Mucor velutinosus</name>
    <dbReference type="NCBI Taxonomy" id="708070"/>
    <lineage>
        <taxon>Eukaryota</taxon>
        <taxon>Fungi</taxon>
        <taxon>Fungi incertae sedis</taxon>
        <taxon>Mucoromycota</taxon>
        <taxon>Mucoromycotina</taxon>
        <taxon>Mucoromycetes</taxon>
        <taxon>Mucorales</taxon>
        <taxon>Mucorineae</taxon>
        <taxon>Mucoraceae</taxon>
        <taxon>Mucor</taxon>
    </lineage>
</organism>
<dbReference type="InterPro" id="IPR018466">
    <property type="entry name" value="Kre9/Knh1-like_N"/>
</dbReference>
<dbReference type="Proteomes" id="UP001304243">
    <property type="component" value="Unassembled WGS sequence"/>
</dbReference>
<evidence type="ECO:0000313" key="4">
    <source>
        <dbReference type="Proteomes" id="UP001304243"/>
    </source>
</evidence>
<evidence type="ECO:0000313" key="3">
    <source>
        <dbReference type="EMBL" id="KAK4522085.1"/>
    </source>
</evidence>
<dbReference type="GeneID" id="89948310"/>
<protein>
    <submittedName>
        <fullName evidence="3">Translocase of outer mitochondrial membrane</fullName>
    </submittedName>
</protein>
<evidence type="ECO:0000256" key="1">
    <source>
        <dbReference type="ARBA" id="ARBA00022729"/>
    </source>
</evidence>
<comment type="caution">
    <text evidence="3">The sequence shown here is derived from an EMBL/GenBank/DDBJ whole genome shotgun (WGS) entry which is preliminary data.</text>
</comment>
<dbReference type="RefSeq" id="XP_064688751.1">
    <property type="nucleotide sequence ID" value="XM_064823926.1"/>
</dbReference>
<reference evidence="3 4" key="1">
    <citation type="submission" date="2022-11" db="EMBL/GenBank/DDBJ databases">
        <title>Mucor velutinosus strain NIH1002 WGS.</title>
        <authorList>
            <person name="Subramanian P."/>
            <person name="Mullikin J.C."/>
            <person name="Segre J.A."/>
            <person name="Zelazny A.M."/>
        </authorList>
    </citation>
    <scope>NUCLEOTIDE SEQUENCE [LARGE SCALE GENOMIC DNA]</scope>
    <source>
        <strain evidence="3 4">NIH1002</strain>
    </source>
</reference>
<keyword evidence="1" id="KW-0732">Signal</keyword>
<proteinExistence type="predicted"/>
<dbReference type="AlphaFoldDB" id="A0AAN7DSW6"/>
<gene>
    <name evidence="3" type="primary">TOM40</name>
    <name evidence="3" type="ORF">ATC70_004624</name>
</gene>